<dbReference type="Proteomes" id="UP000322783">
    <property type="component" value="Unassembled WGS sequence"/>
</dbReference>
<feature type="domain" description="HTH cro/C1-type" evidence="2">
    <location>
        <begin position="16"/>
        <end position="72"/>
    </location>
</feature>
<dbReference type="GO" id="GO:0003677">
    <property type="term" value="F:DNA binding"/>
    <property type="evidence" value="ECO:0007669"/>
    <property type="project" value="UniProtKB-KW"/>
</dbReference>
<accession>A0A5D6WID1</accession>
<dbReference type="InterPro" id="IPR001387">
    <property type="entry name" value="Cro/C1-type_HTH"/>
</dbReference>
<protein>
    <submittedName>
        <fullName evidence="3">Helix-turn-helix transcriptional regulator</fullName>
    </submittedName>
</protein>
<dbReference type="InterPro" id="IPR010982">
    <property type="entry name" value="Lambda_DNA-bd_dom_sf"/>
</dbReference>
<evidence type="ECO:0000313" key="4">
    <source>
        <dbReference type="Proteomes" id="UP000322783"/>
    </source>
</evidence>
<dbReference type="PANTHER" id="PTHR46797">
    <property type="entry name" value="HTH-TYPE TRANSCRIPTIONAL REGULATOR"/>
    <property type="match status" value="1"/>
</dbReference>
<dbReference type="RefSeq" id="WP_149189601.1">
    <property type="nucleotide sequence ID" value="NZ_VTOZ01000025.1"/>
</dbReference>
<dbReference type="AlphaFoldDB" id="A0A5D6WID1"/>
<evidence type="ECO:0000259" key="2">
    <source>
        <dbReference type="PROSITE" id="PS50943"/>
    </source>
</evidence>
<dbReference type="Gene3D" id="1.10.260.40">
    <property type="entry name" value="lambda repressor-like DNA-binding domains"/>
    <property type="match status" value="1"/>
</dbReference>
<dbReference type="SMART" id="SM00530">
    <property type="entry name" value="HTH_XRE"/>
    <property type="match status" value="1"/>
</dbReference>
<keyword evidence="1" id="KW-0238">DNA-binding</keyword>
<keyword evidence="4" id="KW-1185">Reference proteome</keyword>
<dbReference type="GO" id="GO:0005829">
    <property type="term" value="C:cytosol"/>
    <property type="evidence" value="ECO:0007669"/>
    <property type="project" value="TreeGrafter"/>
</dbReference>
<evidence type="ECO:0000256" key="1">
    <source>
        <dbReference type="ARBA" id="ARBA00023125"/>
    </source>
</evidence>
<proteinExistence type="predicted"/>
<gene>
    <name evidence="3" type="ORF">FZ041_11070</name>
</gene>
<dbReference type="Pfam" id="PF01381">
    <property type="entry name" value="HTH_3"/>
    <property type="match status" value="1"/>
</dbReference>
<dbReference type="CDD" id="cd00093">
    <property type="entry name" value="HTH_XRE"/>
    <property type="match status" value="1"/>
</dbReference>
<organism evidence="3 4">
    <name type="scientific">Selenomonas caprae</name>
    <dbReference type="NCBI Taxonomy" id="2606905"/>
    <lineage>
        <taxon>Bacteria</taxon>
        <taxon>Bacillati</taxon>
        <taxon>Bacillota</taxon>
        <taxon>Negativicutes</taxon>
        <taxon>Selenomonadales</taxon>
        <taxon>Selenomonadaceae</taxon>
        <taxon>Selenomonas</taxon>
    </lineage>
</organism>
<sequence length="89" mass="10290">MDVRKAIIFKQIGAKIAYYRTLRGMHQVDLANKIGVSKSVLSRIERGKYNDNISVSLLLDIADGLQIDMSMLVTFNEQEKQMWWNELND</sequence>
<dbReference type="InterPro" id="IPR050807">
    <property type="entry name" value="TransReg_Diox_bact_type"/>
</dbReference>
<name>A0A5D6WID1_9FIRM</name>
<evidence type="ECO:0000313" key="3">
    <source>
        <dbReference type="EMBL" id="TYZ27537.1"/>
    </source>
</evidence>
<dbReference type="PROSITE" id="PS50943">
    <property type="entry name" value="HTH_CROC1"/>
    <property type="match status" value="1"/>
</dbReference>
<dbReference type="GO" id="GO:0003700">
    <property type="term" value="F:DNA-binding transcription factor activity"/>
    <property type="evidence" value="ECO:0007669"/>
    <property type="project" value="TreeGrafter"/>
</dbReference>
<dbReference type="SUPFAM" id="SSF47413">
    <property type="entry name" value="lambda repressor-like DNA-binding domains"/>
    <property type="match status" value="1"/>
</dbReference>
<comment type="caution">
    <text evidence="3">The sequence shown here is derived from an EMBL/GenBank/DDBJ whole genome shotgun (WGS) entry which is preliminary data.</text>
</comment>
<dbReference type="EMBL" id="VTOZ01000025">
    <property type="protein sequence ID" value="TYZ27537.1"/>
    <property type="molecule type" value="Genomic_DNA"/>
</dbReference>
<dbReference type="PANTHER" id="PTHR46797:SF1">
    <property type="entry name" value="METHYLPHOSPHONATE SYNTHASE"/>
    <property type="match status" value="1"/>
</dbReference>
<reference evidence="3 4" key="1">
    <citation type="submission" date="2019-08" db="EMBL/GenBank/DDBJ databases">
        <title>Selenomonas sp. mPRGC5 and Selenomonas sp. mPRGC8 isolated from ruminal fluid of dairy goat (Capra hircus).</title>
        <authorList>
            <person name="Poothong S."/>
            <person name="Nuengjamnong C."/>
            <person name="Tanasupawat S."/>
        </authorList>
    </citation>
    <scope>NUCLEOTIDE SEQUENCE [LARGE SCALE GENOMIC DNA]</scope>
    <source>
        <strain evidence="4">mPRGC8</strain>
    </source>
</reference>